<proteinExistence type="predicted"/>
<reference evidence="2" key="1">
    <citation type="submission" date="2014-03" db="EMBL/GenBank/DDBJ databases">
        <authorList>
            <person name="Aksoy S."/>
            <person name="Warren W."/>
            <person name="Wilson R.K."/>
        </authorList>
    </citation>
    <scope>NUCLEOTIDE SEQUENCE [LARGE SCALE GENOMIC DNA]</scope>
    <source>
        <strain evidence="2">IAEA</strain>
    </source>
</reference>
<reference evidence="1" key="2">
    <citation type="submission" date="2020-05" db="UniProtKB">
        <authorList>
            <consortium name="EnsemblMetazoa"/>
        </authorList>
    </citation>
    <scope>IDENTIFICATION</scope>
    <source>
        <strain evidence="1">IAEA</strain>
    </source>
</reference>
<dbReference type="EnsemblMetazoa" id="GPAI003898-RA">
    <property type="protein sequence ID" value="GPAI003898-PA"/>
    <property type="gene ID" value="GPAI003898"/>
</dbReference>
<evidence type="ECO:0000313" key="1">
    <source>
        <dbReference type="EnsemblMetazoa" id="GPAI003898-PA"/>
    </source>
</evidence>
<sequence>MYYVSACIMTSVGAALIMRDMLFPLTNLLSTLPSCGNKPLPLGTIPFNLFIFKVGAFQLSYTENIDRSSEKAPASCQNHIIEDLFSSIDNLLNFFKTKITEWILLLFQTDGIDFNILLNNNFFLIEIPRIVHIFGIV</sequence>
<protein>
    <submittedName>
        <fullName evidence="1">Uncharacterized protein</fullName>
    </submittedName>
</protein>
<dbReference type="Proteomes" id="UP000092445">
    <property type="component" value="Unassembled WGS sequence"/>
</dbReference>
<name>A0A1A9Z4P4_GLOPL</name>
<dbReference type="VEuPathDB" id="VectorBase:GPAI003898"/>
<dbReference type="AlphaFoldDB" id="A0A1A9Z4P4"/>
<organism evidence="1 2">
    <name type="scientific">Glossina pallidipes</name>
    <name type="common">Tsetse fly</name>
    <dbReference type="NCBI Taxonomy" id="7398"/>
    <lineage>
        <taxon>Eukaryota</taxon>
        <taxon>Metazoa</taxon>
        <taxon>Ecdysozoa</taxon>
        <taxon>Arthropoda</taxon>
        <taxon>Hexapoda</taxon>
        <taxon>Insecta</taxon>
        <taxon>Pterygota</taxon>
        <taxon>Neoptera</taxon>
        <taxon>Endopterygota</taxon>
        <taxon>Diptera</taxon>
        <taxon>Brachycera</taxon>
        <taxon>Muscomorpha</taxon>
        <taxon>Hippoboscoidea</taxon>
        <taxon>Glossinidae</taxon>
        <taxon>Glossina</taxon>
    </lineage>
</organism>
<evidence type="ECO:0000313" key="2">
    <source>
        <dbReference type="Proteomes" id="UP000092445"/>
    </source>
</evidence>
<keyword evidence="2" id="KW-1185">Reference proteome</keyword>
<accession>A0A1A9Z4P4</accession>